<keyword evidence="5" id="KW-1185">Reference proteome</keyword>
<feature type="region of interest" description="Disordered" evidence="2">
    <location>
        <begin position="998"/>
        <end position="1068"/>
    </location>
</feature>
<reference evidence="4" key="1">
    <citation type="journal article" date="2021" name="Evol. Appl.">
        <title>The genome of the Pyrenean desman and the effects of bottlenecks and inbreeding on the genomic landscape of an endangered species.</title>
        <authorList>
            <person name="Escoda L."/>
            <person name="Castresana J."/>
        </authorList>
    </citation>
    <scope>NUCLEOTIDE SEQUENCE</scope>
    <source>
        <strain evidence="4">IBE-C5619</strain>
    </source>
</reference>
<evidence type="ECO:0000256" key="2">
    <source>
        <dbReference type="SAM" id="MobiDB-lite"/>
    </source>
</evidence>
<feature type="region of interest" description="Disordered" evidence="2">
    <location>
        <begin position="550"/>
        <end position="595"/>
    </location>
</feature>
<dbReference type="Pfam" id="PF10482">
    <property type="entry name" value="CtIP_N"/>
    <property type="match status" value="1"/>
</dbReference>
<feature type="region of interest" description="Disordered" evidence="2">
    <location>
        <begin position="260"/>
        <end position="531"/>
    </location>
</feature>
<feature type="compositionally biased region" description="Pro residues" evidence="2">
    <location>
        <begin position="558"/>
        <end position="567"/>
    </location>
</feature>
<dbReference type="InterPro" id="IPR033316">
    <property type="entry name" value="RBBP8-like"/>
</dbReference>
<dbReference type="PANTHER" id="PTHR15107">
    <property type="entry name" value="RETINOBLASTOMA BINDING PROTEIN 8"/>
    <property type="match status" value="1"/>
</dbReference>
<organism evidence="4 5">
    <name type="scientific">Galemys pyrenaicus</name>
    <name type="common">Iberian desman</name>
    <name type="synonym">Pyrenean desman</name>
    <dbReference type="NCBI Taxonomy" id="202257"/>
    <lineage>
        <taxon>Eukaryota</taxon>
        <taxon>Metazoa</taxon>
        <taxon>Chordata</taxon>
        <taxon>Craniata</taxon>
        <taxon>Vertebrata</taxon>
        <taxon>Euteleostomi</taxon>
        <taxon>Mammalia</taxon>
        <taxon>Eutheria</taxon>
        <taxon>Laurasiatheria</taxon>
        <taxon>Eulipotyphla</taxon>
        <taxon>Talpidae</taxon>
        <taxon>Galemys</taxon>
    </lineage>
</organism>
<feature type="region of interest" description="Disordered" evidence="2">
    <location>
        <begin position="172"/>
        <end position="212"/>
    </location>
</feature>
<sequence>MDSFLEALGRLKDMHEAEVRGLTGQSVWVLLPPRRHQAQARGREPRVQPGAGWGAGRSPDGLRGAGPAAGQQWAGLTAPPRPPGLQNKLLELNSERSRDAQRVGELCAKNQQLREQQKALKENLRVLENRLRAGLCDRCLVTQQLARKKQQEFENSLLQSLRHLFVLSEARPSAGAGGGAQLHPAPPRGLTAPTLGPAARPATRPSPPAAPGATALRLWPHCVGCVGWAASTLRPGPRQARAPPEPTTQPFAANEMSRLQEENEALREEVKRLRGSGDRPDPPSREGVLGPPSPLLLPSPGAWKAVTEKPPGGQEEAQDRPAEKPAAPGPAPAVPPSASLPEPRASDMVRAAARAGGAGGGRAPLTVSPESPAHLQPAARDDRRGPARLLGLPRRPEQPRRRDAPAAARQEQPRLPRPRARPPAGQVGLSGQPQKGPAIHGPTLRAPLHSRAQQGPRGAAPLPGGVGTWAGVRTTCPSPLSQVRGARRAWPAEEPEPPDPSASPGPGKWGNERFSHSLLRASRSPAGAPESLRLSVQADRLCLLNHHLPLKLRSPHGSPRPPAPGGPWPQALQARDTEAWEEPAGLPGSRLDSRDPRLEGALHLLLAGQLQERLGSARPRALPTPGGAPPSPLASSGEEGPDEQAAGAGLYSPGGEAAAGDCAVDKPLDLSEGGRGRGAPQPAVRPAPAKPPAAHGPGPRPHPGAEPPALTPGSWALSSGGRGPRAQEPEEPPAAKVRAALSTAARWTPCPPRPGQAGAAAWEGGCRPGPARFRRLPGAGLRGALSACCSSQGPPRHPPGPRPHPPSLAGTGGETRGRPRPPPCPQGPEADGPPGEQRPAVQAGMGARAAQHCWRGRAPSLHAGRGSLDSGRQPSRACTPSSAEPPAADGQQLEPDASDSEVGPGRATLSGARWQGRGGPHRDPIPLCAGGPEPPAEPAGRGAQVSVWPGVQAGPTAEEEGGPRVLGQRPRCGAHCCPGQADPTGGPTHTVRAWVRPGHCQEDTPRPCALLTRPRRSHSLRDTVPREEGPAGAPSGSPAAREPKGAHGRWPLTGQQQQRGGLAGSGAP</sequence>
<feature type="domain" description="DNA endonuclease Ctp1 N-terminal" evidence="3">
    <location>
        <begin position="84"/>
        <end position="169"/>
    </location>
</feature>
<name>A0A8J6AKQ4_GALPY</name>
<dbReference type="AlphaFoldDB" id="A0A8J6AKQ4"/>
<feature type="region of interest" description="Disordered" evidence="2">
    <location>
        <begin position="614"/>
        <end position="944"/>
    </location>
</feature>
<comment type="caution">
    <text evidence="4">The sequence shown here is derived from an EMBL/GenBank/DDBJ whole genome shotgun (WGS) entry which is preliminary data.</text>
</comment>
<feature type="compositionally biased region" description="Basic and acidic residues" evidence="2">
    <location>
        <begin position="260"/>
        <end position="284"/>
    </location>
</feature>
<feature type="compositionally biased region" description="Pro residues" evidence="2">
    <location>
        <begin position="795"/>
        <end position="806"/>
    </location>
</feature>
<evidence type="ECO:0000313" key="5">
    <source>
        <dbReference type="Proteomes" id="UP000700334"/>
    </source>
</evidence>
<dbReference type="PANTHER" id="PTHR15107:SF3">
    <property type="entry name" value="RBBP8 N-TERMINAL-LIKE PROTEIN"/>
    <property type="match status" value="1"/>
</dbReference>
<evidence type="ECO:0000313" key="4">
    <source>
        <dbReference type="EMBL" id="KAG8513304.1"/>
    </source>
</evidence>
<feature type="compositionally biased region" description="Pro residues" evidence="2">
    <location>
        <begin position="698"/>
        <end position="710"/>
    </location>
</feature>
<feature type="compositionally biased region" description="Basic and acidic residues" evidence="2">
    <location>
        <begin position="394"/>
        <end position="404"/>
    </location>
</feature>
<evidence type="ECO:0000256" key="1">
    <source>
        <dbReference type="SAM" id="Coils"/>
    </source>
</evidence>
<accession>A0A8J6AKQ4</accession>
<feature type="compositionally biased region" description="Basic and acidic residues" evidence="2">
    <location>
        <begin position="1019"/>
        <end position="1029"/>
    </location>
</feature>
<feature type="compositionally biased region" description="Basic and acidic residues" evidence="2">
    <location>
        <begin position="663"/>
        <end position="675"/>
    </location>
</feature>
<evidence type="ECO:0000259" key="3">
    <source>
        <dbReference type="Pfam" id="PF10482"/>
    </source>
</evidence>
<keyword evidence="1" id="KW-0175">Coiled coil</keyword>
<feature type="compositionally biased region" description="Low complexity" evidence="2">
    <location>
        <begin position="65"/>
        <end position="75"/>
    </location>
</feature>
<feature type="compositionally biased region" description="Polar residues" evidence="2">
    <location>
        <begin position="870"/>
        <end position="882"/>
    </location>
</feature>
<feature type="region of interest" description="Disordered" evidence="2">
    <location>
        <begin position="36"/>
        <end position="87"/>
    </location>
</feature>
<proteinExistence type="predicted"/>
<feature type="coiled-coil region" evidence="1">
    <location>
        <begin position="103"/>
        <end position="130"/>
    </location>
</feature>
<dbReference type="OrthoDB" id="8809203at2759"/>
<protein>
    <submittedName>
        <fullName evidence="4">RBBP8 N-terminal-like protein</fullName>
    </submittedName>
</protein>
<gene>
    <name evidence="4" type="ORF">J0S82_018631</name>
</gene>
<dbReference type="EMBL" id="JAGFMF010011769">
    <property type="protein sequence ID" value="KAG8513304.1"/>
    <property type="molecule type" value="Genomic_DNA"/>
</dbReference>
<dbReference type="InterPro" id="IPR019518">
    <property type="entry name" value="CtIP_N"/>
</dbReference>
<dbReference type="Proteomes" id="UP000700334">
    <property type="component" value="Unassembled WGS sequence"/>
</dbReference>
<feature type="compositionally biased region" description="Low complexity" evidence="2">
    <location>
        <begin position="1030"/>
        <end position="1040"/>
    </location>
</feature>